<dbReference type="SUPFAM" id="SSF53732">
    <property type="entry name" value="Aconitase iron-sulfur domain"/>
    <property type="match status" value="1"/>
</dbReference>
<keyword evidence="5" id="KW-0408">Iron</keyword>
<dbReference type="GO" id="GO:0051536">
    <property type="term" value="F:iron-sulfur cluster binding"/>
    <property type="evidence" value="ECO:0007669"/>
    <property type="project" value="UniProtKB-KW"/>
</dbReference>
<evidence type="ECO:0000259" key="9">
    <source>
        <dbReference type="Pfam" id="PF00330"/>
    </source>
</evidence>
<dbReference type="InterPro" id="IPR015931">
    <property type="entry name" value="Acnase/IPM_dHydase_lsu_aba_1/3"/>
</dbReference>
<dbReference type="InterPro" id="IPR001030">
    <property type="entry name" value="Acoase/IPM_deHydtase_lsu_aba"/>
</dbReference>
<dbReference type="Gene3D" id="6.10.190.10">
    <property type="match status" value="1"/>
</dbReference>
<evidence type="ECO:0000256" key="4">
    <source>
        <dbReference type="ARBA" id="ARBA00022723"/>
    </source>
</evidence>
<dbReference type="InterPro" id="IPR036008">
    <property type="entry name" value="Aconitase_4Fe-4S_dom"/>
</dbReference>
<evidence type="ECO:0000256" key="5">
    <source>
        <dbReference type="ARBA" id="ARBA00023004"/>
    </source>
</evidence>
<evidence type="ECO:0000313" key="12">
    <source>
        <dbReference type="Proteomes" id="UP000195607"/>
    </source>
</evidence>
<dbReference type="GO" id="GO:0046872">
    <property type="term" value="F:metal ion binding"/>
    <property type="evidence" value="ECO:0007669"/>
    <property type="project" value="UniProtKB-KW"/>
</dbReference>
<sequence length="895" mass="99505">MRKEEFYDQIEVANKKYSIVSLKKLKKEVPNIDRVPMSIRIIMEAMVRNFDGESIREEDLKNIFSRTPSNPGDFEIPFTVARVLMQDFTGVPAVVDLASMREAFRKLEEDPEKIEPIVPVDLVIDHSVQVDYYGTEDALRKNSQKEFERNKERYRFLKWAQKSMKNLRIVPPSTGIVHQVNLEFLGKVVQVSEKDGKRTAYFDSLVGTDSHTTMINGLGILGWGVGGIEAEAAMLGQPVTFLSPKVVGVNLHGKPKEGVTATDVVLTLTELLRRSNVVGKFVEFYGEGVKHLALPDRATLSNMCPEYGATCALFPVDDETISYLELTGREKEHIELVREYMKAQGMYGVQNNIQYSEVIDLDLEQIESTIAGPKLPQQMVKLENSETSFLKFLESSGESHKDSKNGQVQVSLKTASVKLKGKNVDLTDGDVVIAAITSCTNTSNPRVMVGAGLLAKKAVDLGLTVNPKVKTSLAPGSRVVSQYLEKSGLQQYLNKLGFDLVGFGCTTCIGNSGPLEKTIEDAIVNNDLYTVSVLSGNRNFEARIHRNVKANYLMSPPLVVAFALAGTININLRKEPIGKDKNGKDVFLKDIWPSDQEINTVISSVLKEDLYQKNYSNVYGFSELWNEMDAPEGDLYKWDNKSTYIKNPPFFENFSSKLPNYVRDIKGLKCLAVFGDSVTTDHISPAGSISKASPAGKYLIDNGVKPEDFNSFGSRRGNHEVMMRGTFGNNRISNKMASQVGPYTKKETASEDVWIFDASMDYIKDGNCSIVFAGKEYGTGSSRDWAAKGPYLLGVKAVVAESYERIHRSNLVGMGVLPLQFKGKDNFESLNIDPFSNFDLKLPEKLSPHASATLSFKKKDGKDGKIEVEIRLDTPVEVKYFNNGGILQNVMRKLL</sequence>
<dbReference type="InterPro" id="IPR018136">
    <property type="entry name" value="Aconitase_4Fe-4S_BS"/>
</dbReference>
<dbReference type="PROSITE" id="PS00450">
    <property type="entry name" value="ACONITASE_1"/>
    <property type="match status" value="1"/>
</dbReference>
<evidence type="ECO:0000256" key="8">
    <source>
        <dbReference type="ARBA" id="ARBA00023501"/>
    </source>
</evidence>
<comment type="catalytic activity">
    <reaction evidence="8">
        <text>citrate = D-threo-isocitrate</text>
        <dbReference type="Rhea" id="RHEA:10336"/>
        <dbReference type="ChEBI" id="CHEBI:15562"/>
        <dbReference type="ChEBI" id="CHEBI:16947"/>
        <dbReference type="EC" id="4.2.1.3"/>
    </reaction>
</comment>
<dbReference type="GO" id="GO:0003994">
    <property type="term" value="F:aconitate hydratase activity"/>
    <property type="evidence" value="ECO:0007669"/>
    <property type="project" value="UniProtKB-EC"/>
</dbReference>
<dbReference type="Proteomes" id="UP000195607">
    <property type="component" value="Chromosome I"/>
</dbReference>
<dbReference type="InterPro" id="IPR000573">
    <property type="entry name" value="AconitaseA/IPMdHydase_ssu_swvl"/>
</dbReference>
<dbReference type="NCBIfam" id="TIGR01341">
    <property type="entry name" value="aconitase_1"/>
    <property type="match status" value="1"/>
</dbReference>
<evidence type="ECO:0000313" key="11">
    <source>
        <dbReference type="EMBL" id="SIM37950.1"/>
    </source>
</evidence>
<dbReference type="CDD" id="cd01580">
    <property type="entry name" value="AcnA_IRP_Swivel"/>
    <property type="match status" value="1"/>
</dbReference>
<dbReference type="SUPFAM" id="SSF52016">
    <property type="entry name" value="LeuD/IlvD-like"/>
    <property type="match status" value="1"/>
</dbReference>
<reference evidence="11 12" key="1">
    <citation type="submission" date="2016-04" db="EMBL/GenBank/DDBJ databases">
        <authorList>
            <person name="Evans L.H."/>
            <person name="Alamgir A."/>
            <person name="Owens N."/>
            <person name="Weber N.D."/>
            <person name="Virtaneva K."/>
            <person name="Barbian K."/>
            <person name="Babar A."/>
            <person name="Rosenke K."/>
        </authorList>
    </citation>
    <scope>NUCLEOTIDE SEQUENCE [LARGE SCALE GENOMIC DNA]</scope>
    <source>
        <strain evidence="12">S5(T) (JCM 30642 \VKM B-2941)</strain>
    </source>
</reference>
<dbReference type="Gene3D" id="3.30.499.10">
    <property type="entry name" value="Aconitase, domain 3"/>
    <property type="match status" value="2"/>
</dbReference>
<dbReference type="Pfam" id="PF00330">
    <property type="entry name" value="Aconitase"/>
    <property type="match status" value="1"/>
</dbReference>
<feature type="domain" description="Aconitase A/isopropylmalate dehydratase small subunit swivel" evidence="10">
    <location>
        <begin position="697"/>
        <end position="822"/>
    </location>
</feature>
<dbReference type="GeneID" id="41587611"/>
<dbReference type="EC" id="4.2.1.3" evidence="3"/>
<proteinExistence type="inferred from homology"/>
<protein>
    <recommendedName>
        <fullName evidence="3">aconitate hydratase</fullName>
        <ecNumber evidence="3">4.2.1.3</ecNumber>
    </recommendedName>
</protein>
<dbReference type="AlphaFoldDB" id="A0A1N5SPI5"/>
<organism evidence="11 12">
    <name type="scientific">Cuniculiplasma divulgatum</name>
    <dbReference type="NCBI Taxonomy" id="1673428"/>
    <lineage>
        <taxon>Archaea</taxon>
        <taxon>Methanobacteriati</taxon>
        <taxon>Thermoplasmatota</taxon>
        <taxon>Thermoplasmata</taxon>
        <taxon>Thermoplasmatales</taxon>
        <taxon>Cuniculiplasmataceae</taxon>
        <taxon>Cuniculiplasma</taxon>
    </lineage>
</organism>
<dbReference type="Pfam" id="PF00694">
    <property type="entry name" value="Aconitase_C"/>
    <property type="match status" value="1"/>
</dbReference>
<keyword evidence="7" id="KW-0456">Lyase</keyword>
<dbReference type="Gene3D" id="3.20.19.10">
    <property type="entry name" value="Aconitase, domain 4"/>
    <property type="match status" value="1"/>
</dbReference>
<name>A0A1N5SPI5_9ARCH</name>
<dbReference type="InterPro" id="IPR006249">
    <property type="entry name" value="Aconitase/IRP2"/>
</dbReference>
<evidence type="ECO:0000256" key="2">
    <source>
        <dbReference type="ARBA" id="ARBA00007185"/>
    </source>
</evidence>
<dbReference type="PRINTS" id="PR00415">
    <property type="entry name" value="ACONITASE"/>
</dbReference>
<evidence type="ECO:0000256" key="7">
    <source>
        <dbReference type="ARBA" id="ARBA00023239"/>
    </source>
</evidence>
<dbReference type="CDD" id="cd01586">
    <property type="entry name" value="AcnA_IRP"/>
    <property type="match status" value="1"/>
</dbReference>
<keyword evidence="4" id="KW-0479">Metal-binding</keyword>
<evidence type="ECO:0000256" key="1">
    <source>
        <dbReference type="ARBA" id="ARBA00001966"/>
    </source>
</evidence>
<dbReference type="EMBL" id="LT671858">
    <property type="protein sequence ID" value="SIM37950.1"/>
    <property type="molecule type" value="Genomic_DNA"/>
</dbReference>
<gene>
    <name evidence="11" type="ORF">CSP5_0308</name>
</gene>
<feature type="domain" description="Aconitase/3-isopropylmalate dehydratase large subunit alpha/beta/alpha" evidence="9">
    <location>
        <begin position="73"/>
        <end position="566"/>
    </location>
</feature>
<dbReference type="FunFam" id="3.20.19.10:FF:000001">
    <property type="entry name" value="Aconitate hydratase"/>
    <property type="match status" value="1"/>
</dbReference>
<keyword evidence="6" id="KW-0411">Iron-sulfur</keyword>
<dbReference type="PANTHER" id="PTHR11670">
    <property type="entry name" value="ACONITASE/IRON-RESPONSIVE ELEMENT FAMILY MEMBER"/>
    <property type="match status" value="1"/>
</dbReference>
<dbReference type="InterPro" id="IPR044137">
    <property type="entry name" value="AcnA_IRP_Swivel"/>
</dbReference>
<accession>A0A1N5SPI5</accession>
<evidence type="ECO:0000256" key="3">
    <source>
        <dbReference type="ARBA" id="ARBA00012926"/>
    </source>
</evidence>
<dbReference type="FunFam" id="3.30.499.10:FF:000002">
    <property type="entry name" value="Aconitate hydratase"/>
    <property type="match status" value="1"/>
</dbReference>
<dbReference type="NCBIfam" id="NF009520">
    <property type="entry name" value="PRK12881.1"/>
    <property type="match status" value="1"/>
</dbReference>
<dbReference type="PROSITE" id="PS01244">
    <property type="entry name" value="ACONITASE_2"/>
    <property type="match status" value="1"/>
</dbReference>
<evidence type="ECO:0000256" key="6">
    <source>
        <dbReference type="ARBA" id="ARBA00023014"/>
    </source>
</evidence>
<dbReference type="NCBIfam" id="NF006757">
    <property type="entry name" value="PRK09277.1"/>
    <property type="match status" value="1"/>
</dbReference>
<comment type="cofactor">
    <cofactor evidence="1">
        <name>[4Fe-4S] cluster</name>
        <dbReference type="ChEBI" id="CHEBI:49883"/>
    </cofactor>
</comment>
<evidence type="ECO:0000259" key="10">
    <source>
        <dbReference type="Pfam" id="PF00694"/>
    </source>
</evidence>
<dbReference type="InterPro" id="IPR015928">
    <property type="entry name" value="Aconitase/3IPM_dehydase_swvl"/>
</dbReference>
<dbReference type="RefSeq" id="WP_148689521.1">
    <property type="nucleotide sequence ID" value="NZ_LT671858.1"/>
</dbReference>
<comment type="similarity">
    <text evidence="2">Belongs to the aconitase/IPM isomerase family.</text>
</comment>